<sequence length="357" mass="39225">MKTAVLINDTSTKAHLGCRVVVGQIARLAKSAGIRIVASASVHTDWREHQSLIATMRSVDLVIVNGEGTLHDATRQARALAEVGPFCRAAGVPSVLINSVYERNNAEIAAACQAFNRVYVRESISALEARRVGLRAEVVPDLTLSSDVMDAFVGMPRVSTIVVTDNANRDVARNALEEALKRDDISFLHLDTSEPSNPFLDAGDMPEFVFMNSGMVTEPPPPSQRRQSTAIRSFRKSLLKPNVFRRMKMIRQLSEPLASKQILSRIAGMRGVVAGRFHAACMSMLSETPFVAMSSNTSKMYGMLSDAGIGQFLTDDPKVAFEKIEYWKEADSFAVAAYIQKARRDAKAMFEEIGNLR</sequence>
<gene>
    <name evidence="1" type="ORF">GFB56_26610</name>
</gene>
<evidence type="ECO:0008006" key="3">
    <source>
        <dbReference type="Google" id="ProtNLM"/>
    </source>
</evidence>
<keyword evidence="2" id="KW-1185">Reference proteome</keyword>
<dbReference type="PANTHER" id="PTHR36836:SF1">
    <property type="entry name" value="COLANIC ACID BIOSYNTHESIS PROTEIN WCAK"/>
    <property type="match status" value="1"/>
</dbReference>
<protein>
    <recommendedName>
        <fullName evidence="3">Polysaccharide pyruvyl transferase domain-containing protein</fullName>
    </recommendedName>
</protein>
<dbReference type="AlphaFoldDB" id="A0AAW4FSR6"/>
<reference evidence="1 2" key="1">
    <citation type="submission" date="2020-01" db="EMBL/GenBank/DDBJ databases">
        <title>Draft genome assembly of Ensifer adhaerens T173.</title>
        <authorList>
            <person name="Craig J.E."/>
            <person name="Stinchcombe J.R."/>
        </authorList>
    </citation>
    <scope>NUCLEOTIDE SEQUENCE [LARGE SCALE GENOMIC DNA]</scope>
    <source>
        <strain evidence="1 2">T173</strain>
    </source>
</reference>
<dbReference type="EMBL" id="WXFA01000024">
    <property type="protein sequence ID" value="MBM3094320.1"/>
    <property type="molecule type" value="Genomic_DNA"/>
</dbReference>
<dbReference type="Proteomes" id="UP000744980">
    <property type="component" value="Unassembled WGS sequence"/>
</dbReference>
<proteinExistence type="predicted"/>
<accession>A0AAW4FSR6</accession>
<dbReference type="PANTHER" id="PTHR36836">
    <property type="entry name" value="COLANIC ACID BIOSYNTHESIS PROTEIN WCAK"/>
    <property type="match status" value="1"/>
</dbReference>
<name>A0AAW4FSR6_9HYPH</name>
<comment type="caution">
    <text evidence="1">The sequence shown here is derived from an EMBL/GenBank/DDBJ whole genome shotgun (WGS) entry which is preliminary data.</text>
</comment>
<dbReference type="RefSeq" id="WP_203529104.1">
    <property type="nucleotide sequence ID" value="NZ_CP083374.1"/>
</dbReference>
<evidence type="ECO:0000313" key="2">
    <source>
        <dbReference type="Proteomes" id="UP000744980"/>
    </source>
</evidence>
<organism evidence="1 2">
    <name type="scientific">Ensifer canadensis</name>
    <dbReference type="NCBI Taxonomy" id="555315"/>
    <lineage>
        <taxon>Bacteria</taxon>
        <taxon>Pseudomonadati</taxon>
        <taxon>Pseudomonadota</taxon>
        <taxon>Alphaproteobacteria</taxon>
        <taxon>Hyphomicrobiales</taxon>
        <taxon>Rhizobiaceae</taxon>
        <taxon>Sinorhizobium/Ensifer group</taxon>
        <taxon>Ensifer</taxon>
    </lineage>
</organism>
<evidence type="ECO:0000313" key="1">
    <source>
        <dbReference type="EMBL" id="MBM3094320.1"/>
    </source>
</evidence>